<dbReference type="RefSeq" id="WP_084371524.1">
    <property type="nucleotide sequence ID" value="NZ_FWYF01000001.1"/>
</dbReference>
<dbReference type="InterPro" id="IPR011041">
    <property type="entry name" value="Quinoprot_gluc/sorb_DH_b-prop"/>
</dbReference>
<dbReference type="Proteomes" id="UP000192472">
    <property type="component" value="Unassembled WGS sequence"/>
</dbReference>
<dbReference type="InterPro" id="IPR019893">
    <property type="entry name" value="SndH-like"/>
</dbReference>
<dbReference type="AlphaFoldDB" id="A0A1W2G891"/>
<dbReference type="NCBIfam" id="TIGR04183">
    <property type="entry name" value="Por_Secre_tail"/>
    <property type="match status" value="1"/>
</dbReference>
<evidence type="ECO:0000313" key="3">
    <source>
        <dbReference type="EMBL" id="SMD32887.1"/>
    </source>
</evidence>
<protein>
    <submittedName>
        <fullName evidence="3">Dehydrogenase, PQQ-dependent, s-GDH family</fullName>
    </submittedName>
</protein>
<dbReference type="InterPro" id="IPR026444">
    <property type="entry name" value="Secre_tail"/>
</dbReference>
<dbReference type="Pfam" id="PF07995">
    <property type="entry name" value="GSDH"/>
    <property type="match status" value="2"/>
</dbReference>
<accession>A0A1W2G891</accession>
<dbReference type="OrthoDB" id="9770043at2"/>
<keyword evidence="4" id="KW-1185">Reference proteome</keyword>
<sequence>MRSGILLFLLIIYTQSFAQEHFEMKQIIENHDLADPWEILYGPDNWLWITQRTSKTIVRIDPQTGNRDYLVGIASAYQASTQDGLLGMTLHPDLGKGLDNDYVYVSHSYFDEMRKQKLVRYTYTLNGADGSLGDPVDLLTDLPASNDHNSGRLKFGSDDKLYYTIGDQGKNQFDNVCLEIMAQALPTQQEVDNQDWHTYQGKVLRLNTDGSIPDDNPIIDGVASHVYSYGHRNPQGLVFAADGTLFSAEHGPKSDDELNRIVAGKNYGWPHVAGYQDDQAYAYCNWSSADNCGGFDDYSCPISAEITEESEWSHDDFMPPIKTFYTVEDDYDFIDQSCDVKFICWPTVAPSSIDIYENTEGVPGWGRSVLIVSLKLGRVFRQPIDEQGNAVGEAMEYWDTQNRYRDMAVHPNGQEFYVITDNRGQTSGPSSSNTDDLENPGTILHFKYREFALTTDETPVDTQMMQIHPNPAYDKANITFSSTINGLSKEIKILSLQGKTLYHQEDIFAKYESPCLKPGVYLVQLEVGGVVQTERLVVR</sequence>
<organism evidence="3 4">
    <name type="scientific">Reichenbachiella faecimaris</name>
    <dbReference type="NCBI Taxonomy" id="692418"/>
    <lineage>
        <taxon>Bacteria</taxon>
        <taxon>Pseudomonadati</taxon>
        <taxon>Bacteroidota</taxon>
        <taxon>Cytophagia</taxon>
        <taxon>Cytophagales</taxon>
        <taxon>Reichenbachiellaceae</taxon>
        <taxon>Reichenbachiella</taxon>
    </lineage>
</organism>
<evidence type="ECO:0000313" key="4">
    <source>
        <dbReference type="Proteomes" id="UP000192472"/>
    </source>
</evidence>
<gene>
    <name evidence="3" type="ORF">SAMN04488029_1247</name>
</gene>
<dbReference type="Gene3D" id="2.120.10.30">
    <property type="entry name" value="TolB, C-terminal domain"/>
    <property type="match status" value="1"/>
</dbReference>
<dbReference type="PANTHER" id="PTHR19328:SF13">
    <property type="entry name" value="HIPL1 PROTEIN"/>
    <property type="match status" value="1"/>
</dbReference>
<dbReference type="SUPFAM" id="SSF50952">
    <property type="entry name" value="Soluble quinoprotein glucose dehydrogenase"/>
    <property type="match status" value="1"/>
</dbReference>
<dbReference type="STRING" id="692418.SAMN04488029_1247"/>
<dbReference type="NCBIfam" id="TIGR03606">
    <property type="entry name" value="non_repeat_PQQ"/>
    <property type="match status" value="1"/>
</dbReference>
<feature type="domain" description="Glucose/Sorbosone dehydrogenase" evidence="1">
    <location>
        <begin position="34"/>
        <end position="273"/>
    </location>
</feature>
<dbReference type="EMBL" id="FWYF01000001">
    <property type="protein sequence ID" value="SMD32887.1"/>
    <property type="molecule type" value="Genomic_DNA"/>
</dbReference>
<feature type="domain" description="Glucose/Sorbosone dehydrogenase" evidence="1">
    <location>
        <begin position="345"/>
        <end position="424"/>
    </location>
</feature>
<proteinExistence type="predicted"/>
<evidence type="ECO:0000259" key="1">
    <source>
        <dbReference type="Pfam" id="PF07995"/>
    </source>
</evidence>
<evidence type="ECO:0000259" key="2">
    <source>
        <dbReference type="Pfam" id="PF18962"/>
    </source>
</evidence>
<dbReference type="PANTHER" id="PTHR19328">
    <property type="entry name" value="HEDGEHOG-INTERACTING PROTEIN"/>
    <property type="match status" value="1"/>
</dbReference>
<reference evidence="3 4" key="1">
    <citation type="submission" date="2017-04" db="EMBL/GenBank/DDBJ databases">
        <authorList>
            <person name="Afonso C.L."/>
            <person name="Miller P.J."/>
            <person name="Scott M.A."/>
            <person name="Spackman E."/>
            <person name="Goraichik I."/>
            <person name="Dimitrov K.M."/>
            <person name="Suarez D.L."/>
            <person name="Swayne D.E."/>
        </authorList>
    </citation>
    <scope>NUCLEOTIDE SEQUENCE [LARGE SCALE GENOMIC DNA]</scope>
    <source>
        <strain evidence="3 4">DSM 26133</strain>
    </source>
</reference>
<dbReference type="Pfam" id="PF18962">
    <property type="entry name" value="Por_Secre_tail"/>
    <property type="match status" value="1"/>
</dbReference>
<dbReference type="InterPro" id="IPR011042">
    <property type="entry name" value="6-blade_b-propeller_TolB-like"/>
</dbReference>
<dbReference type="InterPro" id="IPR012938">
    <property type="entry name" value="Glc/Sorbosone_DH"/>
</dbReference>
<feature type="domain" description="Secretion system C-terminal sorting" evidence="2">
    <location>
        <begin position="467"/>
        <end position="538"/>
    </location>
</feature>
<name>A0A1W2G891_REIFA</name>